<accession>A0ABD0LLC7</accession>
<dbReference type="EMBL" id="JACVVK020000038">
    <property type="protein sequence ID" value="KAK7500300.1"/>
    <property type="molecule type" value="Genomic_DNA"/>
</dbReference>
<feature type="non-terminal residue" evidence="4">
    <location>
        <position position="331"/>
    </location>
</feature>
<dbReference type="AlphaFoldDB" id="A0ABD0LLC7"/>
<keyword evidence="1" id="KW-0862">Zinc</keyword>
<dbReference type="GO" id="GO:0008270">
    <property type="term" value="F:zinc ion binding"/>
    <property type="evidence" value="ECO:0007669"/>
    <property type="project" value="UniProtKB-KW"/>
</dbReference>
<evidence type="ECO:0000259" key="3">
    <source>
        <dbReference type="PROSITE" id="PS50119"/>
    </source>
</evidence>
<evidence type="ECO:0000256" key="1">
    <source>
        <dbReference type="PROSITE-ProRule" id="PRU00024"/>
    </source>
</evidence>
<keyword evidence="1" id="KW-0479">Metal-binding</keyword>
<proteinExistence type="predicted"/>
<evidence type="ECO:0000313" key="5">
    <source>
        <dbReference type="Proteomes" id="UP001519460"/>
    </source>
</evidence>
<dbReference type="Proteomes" id="UP001519460">
    <property type="component" value="Unassembled WGS sequence"/>
</dbReference>
<protein>
    <recommendedName>
        <fullName evidence="3">B box-type domain-containing protein</fullName>
    </recommendedName>
</protein>
<feature type="non-terminal residue" evidence="4">
    <location>
        <position position="1"/>
    </location>
</feature>
<keyword evidence="5" id="KW-1185">Reference proteome</keyword>
<gene>
    <name evidence="4" type="ORF">BaRGS_00008523</name>
</gene>
<sequence length="331" mass="36699">KCLRHILETQGPNPACPSCKRRIPRAQGQTISELADQLGKDVILEDVVLDQLASQSGHMCVSCPKKAAIKLCLDCAETYCNSCSSAHKGMRVSKDHVQQDLPHTLLNAPQAARARPVATTADVICSEPSRDSIRYSHETQPRQNTDRKSLQDEASLFEKKISELRAASTALEANVVQIQEIRKKLDKQQQLLATYVTRLAKPDDVLLANTRSMLPRLREIRENCQPIPQAALTTLTGHLHRLLHVTTPAGVSFDPMSSAPRRGFVSRPTSTLDQEDRVLISNILVTRDWRLVMLDFTNNSVKTAHLFAMDTTVMEGGEEALGGWTLTKSHP</sequence>
<keyword evidence="1" id="KW-0863">Zinc-finger</keyword>
<name>A0ABD0LLC7_9CAEN</name>
<feature type="region of interest" description="Disordered" evidence="2">
    <location>
        <begin position="131"/>
        <end position="150"/>
    </location>
</feature>
<reference evidence="4 5" key="1">
    <citation type="journal article" date="2023" name="Sci. Data">
        <title>Genome assembly of the Korean intertidal mud-creeper Batillaria attramentaria.</title>
        <authorList>
            <person name="Patra A.K."/>
            <person name="Ho P.T."/>
            <person name="Jun S."/>
            <person name="Lee S.J."/>
            <person name="Kim Y."/>
            <person name="Won Y.J."/>
        </authorList>
    </citation>
    <scope>NUCLEOTIDE SEQUENCE [LARGE SCALE GENOMIC DNA]</scope>
    <source>
        <strain evidence="4">Wonlab-2016</strain>
    </source>
</reference>
<evidence type="ECO:0000256" key="2">
    <source>
        <dbReference type="SAM" id="MobiDB-lite"/>
    </source>
</evidence>
<dbReference type="InterPro" id="IPR000315">
    <property type="entry name" value="Znf_B-box"/>
</dbReference>
<evidence type="ECO:0000313" key="4">
    <source>
        <dbReference type="EMBL" id="KAK7500300.1"/>
    </source>
</evidence>
<comment type="caution">
    <text evidence="4">The sequence shown here is derived from an EMBL/GenBank/DDBJ whole genome shotgun (WGS) entry which is preliminary data.</text>
</comment>
<feature type="domain" description="B box-type" evidence="3">
    <location>
        <begin position="55"/>
        <end position="101"/>
    </location>
</feature>
<organism evidence="4 5">
    <name type="scientific">Batillaria attramentaria</name>
    <dbReference type="NCBI Taxonomy" id="370345"/>
    <lineage>
        <taxon>Eukaryota</taxon>
        <taxon>Metazoa</taxon>
        <taxon>Spiralia</taxon>
        <taxon>Lophotrochozoa</taxon>
        <taxon>Mollusca</taxon>
        <taxon>Gastropoda</taxon>
        <taxon>Caenogastropoda</taxon>
        <taxon>Sorbeoconcha</taxon>
        <taxon>Cerithioidea</taxon>
        <taxon>Batillariidae</taxon>
        <taxon>Batillaria</taxon>
    </lineage>
</organism>
<dbReference type="CDD" id="cd19757">
    <property type="entry name" value="Bbox1"/>
    <property type="match status" value="1"/>
</dbReference>
<dbReference type="PROSITE" id="PS50119">
    <property type="entry name" value="ZF_BBOX"/>
    <property type="match status" value="1"/>
</dbReference>